<dbReference type="Gene3D" id="3.40.190.10">
    <property type="entry name" value="Periplasmic binding protein-like II"/>
    <property type="match status" value="2"/>
</dbReference>
<dbReference type="InterPro" id="IPR050490">
    <property type="entry name" value="Bact_solute-bd_prot1"/>
</dbReference>
<keyword evidence="2" id="KW-1185">Reference proteome</keyword>
<dbReference type="InterPro" id="IPR006059">
    <property type="entry name" value="SBP"/>
</dbReference>
<dbReference type="Proteomes" id="UP000199629">
    <property type="component" value="Unassembled WGS sequence"/>
</dbReference>
<protein>
    <submittedName>
        <fullName evidence="1">Carbohydrate ABC transporter substrate-binding protein, CUT1 family</fullName>
    </submittedName>
</protein>
<evidence type="ECO:0000313" key="2">
    <source>
        <dbReference type="Proteomes" id="UP000199629"/>
    </source>
</evidence>
<dbReference type="PANTHER" id="PTHR43649">
    <property type="entry name" value="ARABINOSE-BINDING PROTEIN-RELATED"/>
    <property type="match status" value="1"/>
</dbReference>
<dbReference type="SUPFAM" id="SSF53850">
    <property type="entry name" value="Periplasmic binding protein-like II"/>
    <property type="match status" value="1"/>
</dbReference>
<dbReference type="Pfam" id="PF01547">
    <property type="entry name" value="SBP_bac_1"/>
    <property type="match status" value="1"/>
</dbReference>
<dbReference type="AlphaFoldDB" id="A0A1C4ZMF1"/>
<organism evidence="1 2">
    <name type="scientific">Micromonospora chaiyaphumensis</name>
    <dbReference type="NCBI Taxonomy" id="307119"/>
    <lineage>
        <taxon>Bacteria</taxon>
        <taxon>Bacillati</taxon>
        <taxon>Actinomycetota</taxon>
        <taxon>Actinomycetes</taxon>
        <taxon>Micromonosporales</taxon>
        <taxon>Micromonosporaceae</taxon>
        <taxon>Micromonospora</taxon>
    </lineage>
</organism>
<name>A0A1C4ZMF1_9ACTN</name>
<gene>
    <name evidence="1" type="ORF">GA0070214_11728</name>
</gene>
<accession>A0A1C4ZMF1</accession>
<sequence length="443" mass="47938">MSRPRTEAEYLARLVPPSVAGLNRRSLLAGAAGAGALLGTGLLAGCGDSDSDSGAGSKTVSVGSNASDPTPKDVLAKLAAGFQSKSGVTVNINTVDHNTFQENINNYLQGKPDDVFTWFAGYRMRFFAAKGLAGDVSDVWGKLSGFSDAFKKASTGDDGKQYFVPASYYPWAVFYRKSVWQQRGYQVPKTLDDFNSLGAQMKKDGLNPIAFADKDGWPAMGTFDILNLRINGYQFHVDLMAGKEAWTSDKVKKVFDTWAGLLPLHQPDSLGRTWQEAAQSLQQKKSGMYLLGLFVAQQFNENEQDDIDFFTFPEIDSTIGAKALDAPIDGYMMARKPKSEANAKKLLEYIGGVDAANIMVKGDPGTLVANTGGDTSGYTALKKKAAELVGSATEIAQFLDRDTRPDFASTVMIPALQQFIKDPKDISGLLTSIENQKKSIFTS</sequence>
<proteinExistence type="predicted"/>
<dbReference type="InterPro" id="IPR006311">
    <property type="entry name" value="TAT_signal"/>
</dbReference>
<dbReference type="PANTHER" id="PTHR43649:SF14">
    <property type="entry name" value="BLR3389 PROTEIN"/>
    <property type="match status" value="1"/>
</dbReference>
<evidence type="ECO:0000313" key="1">
    <source>
        <dbReference type="EMBL" id="SCF33954.1"/>
    </source>
</evidence>
<dbReference type="PROSITE" id="PS51318">
    <property type="entry name" value="TAT"/>
    <property type="match status" value="1"/>
</dbReference>
<reference evidence="2" key="1">
    <citation type="submission" date="2016-06" db="EMBL/GenBank/DDBJ databases">
        <authorList>
            <person name="Varghese N."/>
            <person name="Submissions Spin"/>
        </authorList>
    </citation>
    <scope>NUCLEOTIDE SEQUENCE [LARGE SCALE GENOMIC DNA]</scope>
    <source>
        <strain evidence="2">DSM 45246</strain>
    </source>
</reference>
<dbReference type="EMBL" id="FMCS01000017">
    <property type="protein sequence ID" value="SCF33954.1"/>
    <property type="molecule type" value="Genomic_DNA"/>
</dbReference>
<dbReference type="RefSeq" id="WP_091269994.1">
    <property type="nucleotide sequence ID" value="NZ_FMCS01000017.1"/>
</dbReference>